<feature type="region of interest" description="Disordered" evidence="1">
    <location>
        <begin position="136"/>
        <end position="170"/>
    </location>
</feature>
<gene>
    <name evidence="3" type="ORF">JOC86_002996</name>
</gene>
<dbReference type="GO" id="GO:0004497">
    <property type="term" value="F:monooxygenase activity"/>
    <property type="evidence" value="ECO:0007669"/>
    <property type="project" value="UniProtKB-KW"/>
</dbReference>
<evidence type="ECO:0000259" key="2">
    <source>
        <dbReference type="PROSITE" id="PS51725"/>
    </source>
</evidence>
<sequence>MKLYMAIGTYEFLKKIEQKHSNESMIIMQNAETSLLIHETEGDSFFQEPRRYEVIDRSGSLQNSGFVVCNNIPVTDEGRPLFEYRFKNRAGLIENAPGFIAIRVLRPLDTDTYVIMTLWENEKAFLGWKNSKQYSNAHENKKKSNDGETKKDNFPRASYVKQYTIPNEEN</sequence>
<dbReference type="EMBL" id="JAFBDZ010000003">
    <property type="protein sequence ID" value="MBM7586444.1"/>
    <property type="molecule type" value="Genomic_DNA"/>
</dbReference>
<dbReference type="Gene3D" id="3.30.70.100">
    <property type="match status" value="1"/>
</dbReference>
<evidence type="ECO:0000256" key="1">
    <source>
        <dbReference type="SAM" id="MobiDB-lite"/>
    </source>
</evidence>
<comment type="caution">
    <text evidence="3">The sequence shown here is derived from an EMBL/GenBank/DDBJ whole genome shotgun (WGS) entry which is preliminary data.</text>
</comment>
<proteinExistence type="predicted"/>
<dbReference type="InterPro" id="IPR011008">
    <property type="entry name" value="Dimeric_a/b-barrel"/>
</dbReference>
<keyword evidence="3" id="KW-0503">Monooxygenase</keyword>
<dbReference type="PANTHER" id="PTHR34474:SF2">
    <property type="entry name" value="SIGNAL TRANSDUCTION PROTEIN TRAP"/>
    <property type="match status" value="1"/>
</dbReference>
<feature type="compositionally biased region" description="Basic and acidic residues" evidence="1">
    <location>
        <begin position="138"/>
        <end position="154"/>
    </location>
</feature>
<dbReference type="InterPro" id="IPR050404">
    <property type="entry name" value="Heme-degrading_MO"/>
</dbReference>
<evidence type="ECO:0000313" key="3">
    <source>
        <dbReference type="EMBL" id="MBM7586444.1"/>
    </source>
</evidence>
<dbReference type="Pfam" id="PF03992">
    <property type="entry name" value="ABM"/>
    <property type="match status" value="1"/>
</dbReference>
<dbReference type="RefSeq" id="WP_205173662.1">
    <property type="nucleotide sequence ID" value="NZ_JAFBDZ010000003.1"/>
</dbReference>
<organism evidence="3 4">
    <name type="scientific">Rossellomorea pakistanensis</name>
    <dbReference type="NCBI Taxonomy" id="992288"/>
    <lineage>
        <taxon>Bacteria</taxon>
        <taxon>Bacillati</taxon>
        <taxon>Bacillota</taxon>
        <taxon>Bacilli</taxon>
        <taxon>Bacillales</taxon>
        <taxon>Bacillaceae</taxon>
        <taxon>Rossellomorea</taxon>
    </lineage>
</organism>
<evidence type="ECO:0000313" key="4">
    <source>
        <dbReference type="Proteomes" id="UP001646157"/>
    </source>
</evidence>
<dbReference type="PROSITE" id="PS51725">
    <property type="entry name" value="ABM"/>
    <property type="match status" value="1"/>
</dbReference>
<feature type="domain" description="ABM" evidence="2">
    <location>
        <begin position="66"/>
        <end position="154"/>
    </location>
</feature>
<keyword evidence="4" id="KW-1185">Reference proteome</keyword>
<dbReference type="Proteomes" id="UP001646157">
    <property type="component" value="Unassembled WGS sequence"/>
</dbReference>
<reference evidence="3 4" key="1">
    <citation type="submission" date="2021-01" db="EMBL/GenBank/DDBJ databases">
        <title>Genomic Encyclopedia of Type Strains, Phase IV (KMG-IV): sequencing the most valuable type-strain genomes for metagenomic binning, comparative biology and taxonomic classification.</title>
        <authorList>
            <person name="Goeker M."/>
        </authorList>
    </citation>
    <scope>NUCLEOTIDE SEQUENCE [LARGE SCALE GENOMIC DNA]</scope>
    <source>
        <strain evidence="3 4">DSM 24834</strain>
    </source>
</reference>
<protein>
    <submittedName>
        <fullName evidence="3">Heme-degrading monooxygenase HmoA</fullName>
    </submittedName>
</protein>
<dbReference type="InterPro" id="IPR007138">
    <property type="entry name" value="ABM_dom"/>
</dbReference>
<dbReference type="SUPFAM" id="SSF54909">
    <property type="entry name" value="Dimeric alpha+beta barrel"/>
    <property type="match status" value="1"/>
</dbReference>
<accession>A0ABS2NFA0</accession>
<name>A0ABS2NFA0_9BACI</name>
<dbReference type="PANTHER" id="PTHR34474">
    <property type="entry name" value="SIGNAL TRANSDUCTION PROTEIN TRAP"/>
    <property type="match status" value="1"/>
</dbReference>
<keyword evidence="3" id="KW-0560">Oxidoreductase</keyword>